<dbReference type="EMBL" id="CP108058">
    <property type="protein sequence ID" value="WUO51242.1"/>
    <property type="molecule type" value="Genomic_DNA"/>
</dbReference>
<accession>A0ABZ1RYX2</accession>
<feature type="domain" description="HTH marR-type" evidence="4">
    <location>
        <begin position="13"/>
        <end position="151"/>
    </location>
</feature>
<dbReference type="InterPro" id="IPR000835">
    <property type="entry name" value="HTH_MarR-typ"/>
</dbReference>
<protein>
    <submittedName>
        <fullName evidence="5">MarR family transcriptional regulator</fullName>
    </submittedName>
</protein>
<keyword evidence="3" id="KW-0804">Transcription</keyword>
<dbReference type="InterPro" id="IPR036388">
    <property type="entry name" value="WH-like_DNA-bd_sf"/>
</dbReference>
<dbReference type="RefSeq" id="WP_047961254.1">
    <property type="nucleotide sequence ID" value="NZ_BMVE01000016.1"/>
</dbReference>
<evidence type="ECO:0000259" key="4">
    <source>
        <dbReference type="PROSITE" id="PS50995"/>
    </source>
</evidence>
<dbReference type="Proteomes" id="UP001432075">
    <property type="component" value="Plasmid unnamed1"/>
</dbReference>
<dbReference type="SMART" id="SM00347">
    <property type="entry name" value="HTH_MARR"/>
    <property type="match status" value="1"/>
</dbReference>
<dbReference type="Gene3D" id="1.10.10.10">
    <property type="entry name" value="Winged helix-like DNA-binding domain superfamily/Winged helix DNA-binding domain"/>
    <property type="match status" value="1"/>
</dbReference>
<dbReference type="InterPro" id="IPR036390">
    <property type="entry name" value="WH_DNA-bd_sf"/>
</dbReference>
<dbReference type="SUPFAM" id="SSF46785">
    <property type="entry name" value="Winged helix' DNA-binding domain"/>
    <property type="match status" value="1"/>
</dbReference>
<dbReference type="PROSITE" id="PS50995">
    <property type="entry name" value="HTH_MARR_2"/>
    <property type="match status" value="1"/>
</dbReference>
<dbReference type="PANTHER" id="PTHR42756">
    <property type="entry name" value="TRANSCRIPTIONAL REGULATOR, MARR"/>
    <property type="match status" value="1"/>
</dbReference>
<gene>
    <name evidence="5" type="ORF">OHU17_35825</name>
</gene>
<evidence type="ECO:0000256" key="2">
    <source>
        <dbReference type="ARBA" id="ARBA00023125"/>
    </source>
</evidence>
<evidence type="ECO:0000256" key="3">
    <source>
        <dbReference type="ARBA" id="ARBA00023163"/>
    </source>
</evidence>
<proteinExistence type="predicted"/>
<evidence type="ECO:0000313" key="6">
    <source>
        <dbReference type="Proteomes" id="UP001432075"/>
    </source>
</evidence>
<keyword evidence="5" id="KW-0614">Plasmid</keyword>
<name>A0ABZ1RYX2_9ACTN</name>
<keyword evidence="6" id="KW-1185">Reference proteome</keyword>
<evidence type="ECO:0000313" key="5">
    <source>
        <dbReference type="EMBL" id="WUO51242.1"/>
    </source>
</evidence>
<sequence>MNDRAPAGNAIPLDRLARQATRLAQLVNAATRAASASAGLTHADTDVLLALYGAPEHRLRPTALSTACNLSSGGTSNVILRLMQAGYVNREADAYDGRSTWVQLTMEGEALASSVLESATAAHARLLDRLPGGIAVALDELLEIALGHLDDGAGR</sequence>
<keyword evidence="2" id="KW-0238">DNA-binding</keyword>
<dbReference type="Pfam" id="PF12802">
    <property type="entry name" value="MarR_2"/>
    <property type="match status" value="1"/>
</dbReference>
<reference evidence="5" key="1">
    <citation type="submission" date="2022-10" db="EMBL/GenBank/DDBJ databases">
        <title>The complete genomes of actinobacterial strains from the NBC collection.</title>
        <authorList>
            <person name="Joergensen T.S."/>
            <person name="Alvarez Arevalo M."/>
            <person name="Sterndorff E.B."/>
            <person name="Faurdal D."/>
            <person name="Vuksanovic O."/>
            <person name="Mourched A.-S."/>
            <person name="Charusanti P."/>
            <person name="Shaw S."/>
            <person name="Blin K."/>
            <person name="Weber T."/>
        </authorList>
    </citation>
    <scope>NUCLEOTIDE SEQUENCE</scope>
    <source>
        <strain evidence="5">NBC_00283</strain>
        <plasmid evidence="5">unnamed1</plasmid>
    </source>
</reference>
<keyword evidence="1" id="KW-0805">Transcription regulation</keyword>
<evidence type="ECO:0000256" key="1">
    <source>
        <dbReference type="ARBA" id="ARBA00023015"/>
    </source>
</evidence>
<dbReference type="PANTHER" id="PTHR42756:SF1">
    <property type="entry name" value="TRANSCRIPTIONAL REPRESSOR OF EMRAB OPERON"/>
    <property type="match status" value="1"/>
</dbReference>
<dbReference type="GeneID" id="91414012"/>
<organism evidence="5 6">
    <name type="scientific">Streptomyces goshikiensis</name>
    <dbReference type="NCBI Taxonomy" id="1942"/>
    <lineage>
        <taxon>Bacteria</taxon>
        <taxon>Bacillati</taxon>
        <taxon>Actinomycetota</taxon>
        <taxon>Actinomycetes</taxon>
        <taxon>Kitasatosporales</taxon>
        <taxon>Streptomycetaceae</taxon>
        <taxon>Streptomyces</taxon>
    </lineage>
</organism>
<geneLocation type="plasmid" evidence="5 6">
    <name>unnamed1</name>
</geneLocation>